<evidence type="ECO:0000256" key="1">
    <source>
        <dbReference type="ARBA" id="ARBA00022729"/>
    </source>
</evidence>
<sequence>MMHQNNRSLWSAETESKLHYKMYKAGKMWLFAGITLFMFGAASGLSTSSAHADTTNAAQSSISATSSTSDDLNTANTSSVTKTSSVDNASATSNTQKSSISATSASSVTVSAVQKSDATNTESKSVVASSEQASDNKLAATTSANETKNADSVTSASSQVSQSEANTKVGNGASTISDNISSQATTSATSANVKVSENQASENVASSTTVKPVESSATLISPNNEQISAVKSKLADMASQTGQAQSFALVDDTTSTTSTTSTQMTGVTLLAQKDAQTLSNISLPTDLTYILSKDRSTLYALSDATYLGTPLLPAYFQGNVIKTVVNETKAQYAQSVINSLASTVQTEVSSDGKGLTAITPGGDNYTTVDFGNYYATISDQTRQQYAQNQIAALPTGLTAHASDNGNTLYIVTPDGYTGKQYGTSDFGQYYQSVEMTTELQYEREVAATAIQALPSGTEITVGGVGDLVKHTLTLTSPAGNPITLSGDATNGYYVTFDVYDNKTGQTLKQQKYFIGTLFSNVQVNTPNSIFSNIANLNTASYGYKDALSDIQYSAVVDWEDMLNHPQTWQGASFPTSGSLLQNDQDTYHQTVYEIAVLFKDYVKQLSQTLPTYFSNADNVKKLISTTSGDWLNFTNPSGKQWSGTSSDTAIAQNVNNWGAGSVFGQGAANPFTPNNQVMADFGKLSTAQITLFPHSGATGLIIDSVAGIPGGWDSSALNTAQSLISGGTLVAAAGHVKFSGLIQTIQMIKNLTQEGLVNGVVLSSLLTLGVNQNDAGWGIPLTDTGLIGTIKKDGLLHFNPTTLSDTGTSYYGIPKSIAAALWFDKNVPDAWLDGLSNEFKNSDNIVSLGHIETDSTNHTHDQDGWQVSIDPVTGLPVGSVNYTEDTAIPSIPFVSKDTIKSTLGLSLKNADNVPTHFDKDTESIYQTLVSTIVSALANQYSQGMQAAYAAMTKMSSTKVSDSNVANGLDGKITTTTWQSDTDQLKQAYDAGYAAALTWLQKYQQQGIADALSGNGAVSDPIGTYQGNMPFSLMKGAAATSTADQIAQIKANTRVSQMLQDAYLNAYNSANKAVTDFSKSTDLSNALTGTSTTGADSYAYLSTYKKIYQAALGNYKVFSTTAGDTASQLAAGPNIVDMAASSVVKASIVNGVYTTVSKIPAGTTISADRMVSPAFSTYLTNTKQTAVASALANVYNKAYNAQIILVNNAYTAGQASLLNDVTKAMTDADDFQNTGKYTAATNFSMPVDSGLTDASGHEIQNHIVYSATQDYTWNTTDKDGTGSQFYKLGYADEQKNVKSINVKYMEKANYKFNPNKPGIFQWQSVDDVFLMVVD</sequence>
<feature type="compositionally biased region" description="Polar residues" evidence="2">
    <location>
        <begin position="70"/>
        <end position="94"/>
    </location>
</feature>
<evidence type="ECO:0000313" key="4">
    <source>
        <dbReference type="Proteomes" id="UP000480570"/>
    </source>
</evidence>
<dbReference type="InterPro" id="IPR022263">
    <property type="entry name" value="KxYKxGKxW"/>
</dbReference>
<feature type="compositionally biased region" description="Polar residues" evidence="2">
    <location>
        <begin position="164"/>
        <end position="180"/>
    </location>
</feature>
<evidence type="ECO:0008006" key="5">
    <source>
        <dbReference type="Google" id="ProtNLM"/>
    </source>
</evidence>
<feature type="compositionally biased region" description="Polar residues" evidence="2">
    <location>
        <begin position="192"/>
        <end position="209"/>
    </location>
</feature>
<dbReference type="EMBL" id="WEZT01000053">
    <property type="protein sequence ID" value="MYV06452.1"/>
    <property type="molecule type" value="Genomic_DNA"/>
</dbReference>
<feature type="compositionally biased region" description="Low complexity" evidence="2">
    <location>
        <begin position="95"/>
        <end position="116"/>
    </location>
</feature>
<dbReference type="Pfam" id="PF19258">
    <property type="entry name" value="KxYKxGKxW_sig"/>
    <property type="match status" value="1"/>
</dbReference>
<evidence type="ECO:0000313" key="3">
    <source>
        <dbReference type="EMBL" id="MYV06452.1"/>
    </source>
</evidence>
<feature type="region of interest" description="Disordered" evidence="2">
    <location>
        <begin position="63"/>
        <end position="209"/>
    </location>
</feature>
<accession>A0A7C9N8U7</accession>
<keyword evidence="1" id="KW-0732">Signal</keyword>
<name>A0A7C9N8U7_9LACO</name>
<feature type="compositionally biased region" description="Low complexity" evidence="2">
    <location>
        <begin position="181"/>
        <end position="191"/>
    </location>
</feature>
<gene>
    <name evidence="3" type="ORF">GB992_11605</name>
</gene>
<comment type="caution">
    <text evidence="3">The sequence shown here is derived from an EMBL/GenBank/DDBJ whole genome shotgun (WGS) entry which is preliminary data.</text>
</comment>
<feature type="compositionally biased region" description="Low complexity" evidence="2">
    <location>
        <begin position="152"/>
        <end position="163"/>
    </location>
</feature>
<organism evidence="3 4">
    <name type="scientific">Furfurilactobacillus rossiae</name>
    <dbReference type="NCBI Taxonomy" id="231049"/>
    <lineage>
        <taxon>Bacteria</taxon>
        <taxon>Bacillati</taxon>
        <taxon>Bacillota</taxon>
        <taxon>Bacilli</taxon>
        <taxon>Lactobacillales</taxon>
        <taxon>Lactobacillaceae</taxon>
        <taxon>Furfurilactobacillus</taxon>
    </lineage>
</organism>
<feature type="compositionally biased region" description="Polar residues" evidence="2">
    <location>
        <begin position="117"/>
        <end position="151"/>
    </location>
</feature>
<reference evidence="3 4" key="1">
    <citation type="journal article" date="2019" name="Appl. Environ. Microbiol.">
        <title>Genetic determinants of hydroxycinnamic acid metabolism in heterofermentative lactobacilli.</title>
        <authorList>
            <person name="Gaur G."/>
            <person name="Oh J.H."/>
            <person name="Filannino P."/>
            <person name="Gobbetti M."/>
            <person name="van Pijkeren J.P."/>
            <person name="Ganzle M.G."/>
        </authorList>
    </citation>
    <scope>NUCLEOTIDE SEQUENCE [LARGE SCALE GENOMIC DNA]</scope>
    <source>
        <strain evidence="3 4">FUA3583</strain>
    </source>
</reference>
<dbReference type="Proteomes" id="UP000480570">
    <property type="component" value="Unassembled WGS sequence"/>
</dbReference>
<evidence type="ECO:0000256" key="2">
    <source>
        <dbReference type="SAM" id="MobiDB-lite"/>
    </source>
</evidence>
<protein>
    <recommendedName>
        <fullName evidence="5">KxYKxGKxW signal peptide domain-containing protein</fullName>
    </recommendedName>
</protein>
<proteinExistence type="predicted"/>
<dbReference type="NCBIfam" id="TIGR03715">
    <property type="entry name" value="KxYKxGKxW"/>
    <property type="match status" value="1"/>
</dbReference>